<proteinExistence type="predicted"/>
<evidence type="ECO:0000313" key="3">
    <source>
        <dbReference type="Proteomes" id="UP000320475"/>
    </source>
</evidence>
<gene>
    <name evidence="2" type="ORF">SeLEV6574_g03954</name>
</gene>
<comment type="caution">
    <text evidence="2">The sequence shown here is derived from an EMBL/GenBank/DDBJ whole genome shotgun (WGS) entry which is preliminary data.</text>
</comment>
<dbReference type="AlphaFoldDB" id="A0A507D1J2"/>
<name>A0A507D1J2_9FUNG</name>
<organism evidence="2 3">
    <name type="scientific">Synchytrium endobioticum</name>
    <dbReference type="NCBI Taxonomy" id="286115"/>
    <lineage>
        <taxon>Eukaryota</taxon>
        <taxon>Fungi</taxon>
        <taxon>Fungi incertae sedis</taxon>
        <taxon>Chytridiomycota</taxon>
        <taxon>Chytridiomycota incertae sedis</taxon>
        <taxon>Chytridiomycetes</taxon>
        <taxon>Synchytriales</taxon>
        <taxon>Synchytriaceae</taxon>
        <taxon>Synchytrium</taxon>
    </lineage>
</organism>
<evidence type="ECO:0000313" key="2">
    <source>
        <dbReference type="EMBL" id="TPX45284.1"/>
    </source>
</evidence>
<sequence>MDGNSGGNEVHISEGNVPGASSEWVEPNYDQEDENMLSQLLEESGSPSLPFQESLVDNQASTGSYHVEPYPPISQGFTCNQDFVCQSSPGVEASGGEENPHHGITPGQQYLLKELFDFYSVPVEEYWSQAFHHYPPIEKNLFEESGSPSLSFQESLVDNQASTGSYHVEPYPPISQGFTCNQNFVYQSSPAYGSEANPHHGITPNQHDLPKELFDFDKDPVDEYWGQTIRDYPPVEENVMPSWPWYHHNAHADEAGSSNEQQYRFDRH</sequence>
<dbReference type="Proteomes" id="UP000320475">
    <property type="component" value="Unassembled WGS sequence"/>
</dbReference>
<protein>
    <submittedName>
        <fullName evidence="2">Uncharacterized protein</fullName>
    </submittedName>
</protein>
<reference evidence="2 3" key="1">
    <citation type="journal article" date="2019" name="Sci. Rep.">
        <title>Comparative genomics of chytrid fungi reveal insights into the obligate biotrophic and pathogenic lifestyle of Synchytrium endobioticum.</title>
        <authorList>
            <person name="van de Vossenberg B.T.L.H."/>
            <person name="Warris S."/>
            <person name="Nguyen H.D.T."/>
            <person name="van Gent-Pelzer M.P.E."/>
            <person name="Joly D.L."/>
            <person name="van de Geest H.C."/>
            <person name="Bonants P.J.M."/>
            <person name="Smith D.S."/>
            <person name="Levesque C.A."/>
            <person name="van der Lee T.A.J."/>
        </authorList>
    </citation>
    <scope>NUCLEOTIDE SEQUENCE [LARGE SCALE GENOMIC DNA]</scope>
    <source>
        <strain evidence="2 3">LEV6574</strain>
    </source>
</reference>
<accession>A0A507D1J2</accession>
<feature type="region of interest" description="Disordered" evidence="1">
    <location>
        <begin position="1"/>
        <end position="52"/>
    </location>
</feature>
<dbReference type="VEuPathDB" id="FungiDB:SeMB42_g03506"/>
<evidence type="ECO:0000256" key="1">
    <source>
        <dbReference type="SAM" id="MobiDB-lite"/>
    </source>
</evidence>
<dbReference type="EMBL" id="QEAM01000146">
    <property type="protein sequence ID" value="TPX45284.1"/>
    <property type="molecule type" value="Genomic_DNA"/>
</dbReference>